<evidence type="ECO:0000313" key="2">
    <source>
        <dbReference type="EMBL" id="EAZ90878.1"/>
    </source>
</evidence>
<keyword evidence="1" id="KW-0472">Membrane</keyword>
<dbReference type="EMBL" id="AAXW01000019">
    <property type="protein sequence ID" value="EAZ90878.1"/>
    <property type="molecule type" value="Genomic_DNA"/>
</dbReference>
<accession>A3IRM9</accession>
<dbReference type="OrthoDB" id="9778037at2"/>
<feature type="transmembrane region" description="Helical" evidence="1">
    <location>
        <begin position="44"/>
        <end position="65"/>
    </location>
</feature>
<dbReference type="AlphaFoldDB" id="A3IRM9"/>
<dbReference type="Proteomes" id="UP000003781">
    <property type="component" value="Unassembled WGS sequence"/>
</dbReference>
<protein>
    <submittedName>
        <fullName evidence="2">Uncharacterized protein</fullName>
    </submittedName>
</protein>
<comment type="caution">
    <text evidence="2">The sequence shown here is derived from an EMBL/GenBank/DDBJ whole genome shotgun (WGS) entry which is preliminary data.</text>
</comment>
<dbReference type="PANTHER" id="PTHR34351:SF1">
    <property type="entry name" value="SLR1927 PROTEIN"/>
    <property type="match status" value="1"/>
</dbReference>
<keyword evidence="3" id="KW-1185">Reference proteome</keyword>
<dbReference type="RefSeq" id="WP_008276037.1">
    <property type="nucleotide sequence ID" value="NZ_AAXW01000019.1"/>
</dbReference>
<gene>
    <name evidence="2" type="ORF">CY0110_25646</name>
</gene>
<evidence type="ECO:0000313" key="3">
    <source>
        <dbReference type="Proteomes" id="UP000003781"/>
    </source>
</evidence>
<reference evidence="2 3" key="1">
    <citation type="submission" date="2007-03" db="EMBL/GenBank/DDBJ databases">
        <authorList>
            <person name="Stal L."/>
            <person name="Ferriera S."/>
            <person name="Johnson J."/>
            <person name="Kravitz S."/>
            <person name="Beeson K."/>
            <person name="Sutton G."/>
            <person name="Rogers Y.-H."/>
            <person name="Friedman R."/>
            <person name="Frazier M."/>
            <person name="Venter J.C."/>
        </authorList>
    </citation>
    <scope>NUCLEOTIDE SEQUENCE [LARGE SCALE GENOMIC DNA]</scope>
    <source>
        <strain evidence="2 3">CCY0110</strain>
    </source>
</reference>
<keyword evidence="1" id="KW-0812">Transmembrane</keyword>
<sequence length="385" mass="43367">MVKKGTFSLIDWLETHWTTPAFSGWLLGVLALCFFGAATNTMAGWLYVLSGTILALLILSAILSVRSLSKIEVRRSPLNPVSAGDDLTVEVIIENKSKSPKTLLQILDIVPVVLDKPKNTAIEAIEPQGEHHWTYYLTTQQRGVYHWHEVQLRSGSPLGLFWCRRSQEVPAKAVVYPQILPLNHCPLIDTIGQEESDQKQSDRRFQAASEGVTKALRPYRYGDPMRMIHWRTSAKYDEFQVRELEVVTGGEDIIICLDSGSVWKDNSFEQAVIAAASLYFYASRAQLNVKLWTAKTGLIYGNRTVLETLAAVNSEEDNKEHILPKIPLIWITENTASFEHLPLGSRWLLFPQEAEKIPSFLGQTLRGLVISSEQSLQNQLQKIPQ</sequence>
<dbReference type="PANTHER" id="PTHR34351">
    <property type="entry name" value="SLR1927 PROTEIN-RELATED"/>
    <property type="match status" value="1"/>
</dbReference>
<name>A3IRM9_9CHRO</name>
<evidence type="ECO:0000256" key="1">
    <source>
        <dbReference type="SAM" id="Phobius"/>
    </source>
</evidence>
<feature type="transmembrane region" description="Helical" evidence="1">
    <location>
        <begin position="21"/>
        <end position="38"/>
    </location>
</feature>
<dbReference type="eggNOG" id="COG1721">
    <property type="taxonomic scope" value="Bacteria"/>
</dbReference>
<keyword evidence="1" id="KW-1133">Transmembrane helix</keyword>
<organism evidence="2 3">
    <name type="scientific">Crocosphaera chwakensis CCY0110</name>
    <dbReference type="NCBI Taxonomy" id="391612"/>
    <lineage>
        <taxon>Bacteria</taxon>
        <taxon>Bacillati</taxon>
        <taxon>Cyanobacteriota</taxon>
        <taxon>Cyanophyceae</taxon>
        <taxon>Oscillatoriophycideae</taxon>
        <taxon>Chroococcales</taxon>
        <taxon>Aphanothecaceae</taxon>
        <taxon>Crocosphaera</taxon>
        <taxon>Crocosphaera chwakensis</taxon>
    </lineage>
</organism>
<proteinExistence type="predicted"/>